<evidence type="ECO:0000313" key="2">
    <source>
        <dbReference type="Proteomes" id="UP001174909"/>
    </source>
</evidence>
<reference evidence="1" key="1">
    <citation type="submission" date="2023-03" db="EMBL/GenBank/DDBJ databases">
        <authorList>
            <person name="Steffen K."/>
            <person name="Cardenas P."/>
        </authorList>
    </citation>
    <scope>NUCLEOTIDE SEQUENCE</scope>
</reference>
<dbReference type="EMBL" id="CASHTH010003851">
    <property type="protein sequence ID" value="CAI8050308.1"/>
    <property type="molecule type" value="Genomic_DNA"/>
</dbReference>
<comment type="caution">
    <text evidence="1">The sequence shown here is derived from an EMBL/GenBank/DDBJ whole genome shotgun (WGS) entry which is preliminary data.</text>
</comment>
<evidence type="ECO:0000313" key="1">
    <source>
        <dbReference type="EMBL" id="CAI8050308.1"/>
    </source>
</evidence>
<keyword evidence="2" id="KW-1185">Reference proteome</keyword>
<name>A0AA35TLG0_GEOBA</name>
<dbReference type="Proteomes" id="UP001174909">
    <property type="component" value="Unassembled WGS sequence"/>
</dbReference>
<accession>A0AA35TLG0</accession>
<proteinExistence type="predicted"/>
<gene>
    <name evidence="1" type="ORF">GBAR_LOCUS27639</name>
</gene>
<dbReference type="AlphaFoldDB" id="A0AA35TLG0"/>
<organism evidence="1 2">
    <name type="scientific">Geodia barretti</name>
    <name type="common">Barrett's horny sponge</name>
    <dbReference type="NCBI Taxonomy" id="519541"/>
    <lineage>
        <taxon>Eukaryota</taxon>
        <taxon>Metazoa</taxon>
        <taxon>Porifera</taxon>
        <taxon>Demospongiae</taxon>
        <taxon>Heteroscleromorpha</taxon>
        <taxon>Tetractinellida</taxon>
        <taxon>Astrophorina</taxon>
        <taxon>Geodiidae</taxon>
        <taxon>Geodia</taxon>
    </lineage>
</organism>
<protein>
    <submittedName>
        <fullName evidence="1">Uncharacterized protein</fullName>
    </submittedName>
</protein>
<sequence length="181" mass="20697">MSKIVNIQTTKDLGITDACLPDIPDNTRVCFRTKVKVCHRTVYRGRFFHNNFTEERLRMMENSAFLSPPADSDVRTFCMFKVNMSSNANCSLLRLTYVPDEEDANSLGESQSLRNETSTNSLCRDYLKIRNRKVCLSNLARLDALPLIHETSFVAIFWTDATRDGDTISSFDIRAECEVYS</sequence>